<dbReference type="KEGG" id="cbp:EB354_00945"/>
<dbReference type="Proteomes" id="UP000190669">
    <property type="component" value="Unassembled WGS sequence"/>
</dbReference>
<dbReference type="PROSITE" id="PS51257">
    <property type="entry name" value="PROKAR_LIPOPROTEIN"/>
    <property type="match status" value="1"/>
</dbReference>
<dbReference type="Proteomes" id="UP000251937">
    <property type="component" value="Unassembled WGS sequence"/>
</dbReference>
<evidence type="ECO:0000313" key="4">
    <source>
        <dbReference type="Proteomes" id="UP000251937"/>
    </source>
</evidence>
<dbReference type="AlphaFoldDB" id="A0AAX2IKB8"/>
<sequence>MRLVFVFLLLIIFSCKKENESNSDFRNELFPYLNRLSKEKTLPVSDTVAKNYLYKNATKEELIRLMNSEIPLLRVVAYRLIIDREEPEYFDLLMNNLDDQAKVQWWYYEDAVGYFSVSDLMIAKAKDKDGFSPIQKKVLVDKVLLHYPELEVSNEMLRDIEPNKRYYNLIKERAILKSKNDRCGIQLGACFALSKFKKEEDVKVLKKVFEENFEGYCTEWIFKSIEKFPHQQFFPLLKQYFESKVKNKLNSENNISDEVLYFSRAVAAYQNDKSLDILKYIEQNNTFINKPFWPPSNKTYVLKATMIHYNEIYNDLISDIKKQMDDCEIKNLGFGKDLLGYEDRQYW</sequence>
<dbReference type="EMBL" id="FUZE01000003">
    <property type="protein sequence ID" value="SKB54428.1"/>
    <property type="molecule type" value="Genomic_DNA"/>
</dbReference>
<evidence type="ECO:0000313" key="1">
    <source>
        <dbReference type="EMBL" id="SKB54428.1"/>
    </source>
</evidence>
<gene>
    <name evidence="2" type="ORF">NCTC11212_02044</name>
    <name evidence="1" type="ORF">SAMN05421800_10377</name>
</gene>
<name>A0AAX2IKB8_9FLAO</name>
<evidence type="ECO:0000313" key="2">
    <source>
        <dbReference type="EMBL" id="SQA89838.1"/>
    </source>
</evidence>
<keyword evidence="3" id="KW-1185">Reference proteome</keyword>
<reference evidence="2 4" key="2">
    <citation type="submission" date="2018-06" db="EMBL/GenBank/DDBJ databases">
        <authorList>
            <consortium name="Pathogen Informatics"/>
            <person name="Doyle S."/>
        </authorList>
    </citation>
    <scope>NUCLEOTIDE SEQUENCE [LARGE SCALE GENOMIC DNA]</scope>
    <source>
        <strain evidence="2 4">NCTC11212</strain>
    </source>
</reference>
<comment type="caution">
    <text evidence="2">The sequence shown here is derived from an EMBL/GenBank/DDBJ whole genome shotgun (WGS) entry which is preliminary data.</text>
</comment>
<proteinExistence type="predicted"/>
<reference evidence="1 3" key="1">
    <citation type="submission" date="2017-02" db="EMBL/GenBank/DDBJ databases">
        <authorList>
            <person name="Varghese N."/>
            <person name="Submissions S."/>
        </authorList>
    </citation>
    <scope>NUCLEOTIDE SEQUENCE [LARGE SCALE GENOMIC DNA]</scope>
    <source>
        <strain evidence="1 3">DSM 16775</strain>
    </source>
</reference>
<organism evidence="2 4">
    <name type="scientific">Chryseobacterium balustinum</name>
    <dbReference type="NCBI Taxonomy" id="246"/>
    <lineage>
        <taxon>Bacteria</taxon>
        <taxon>Pseudomonadati</taxon>
        <taxon>Bacteroidota</taxon>
        <taxon>Flavobacteriia</taxon>
        <taxon>Flavobacteriales</taxon>
        <taxon>Weeksellaceae</taxon>
        <taxon>Chryseobacterium group</taxon>
        <taxon>Chryseobacterium</taxon>
    </lineage>
</organism>
<dbReference type="EMBL" id="UAVR01000009">
    <property type="protein sequence ID" value="SQA89838.1"/>
    <property type="molecule type" value="Genomic_DNA"/>
</dbReference>
<protein>
    <recommendedName>
        <fullName evidence="5">HEAT repeat domain-containing protein</fullName>
    </recommendedName>
</protein>
<accession>A0AAX2IKB8</accession>
<evidence type="ECO:0000313" key="3">
    <source>
        <dbReference type="Proteomes" id="UP000190669"/>
    </source>
</evidence>
<evidence type="ECO:0008006" key="5">
    <source>
        <dbReference type="Google" id="ProtNLM"/>
    </source>
</evidence>